<protein>
    <submittedName>
        <fullName evidence="1">Uncharacterized protein</fullName>
    </submittedName>
</protein>
<comment type="caution">
    <text evidence="1">The sequence shown here is derived from an EMBL/GenBank/DDBJ whole genome shotgun (WGS) entry which is preliminary data.</text>
</comment>
<name>A0A8I1EIG4_PSEPU</name>
<dbReference type="RefSeq" id="WP_198747727.1">
    <property type="nucleotide sequence ID" value="NZ_JAEHTE010000023.1"/>
</dbReference>
<accession>A0A8I1EIG4</accession>
<evidence type="ECO:0000313" key="2">
    <source>
        <dbReference type="Proteomes" id="UP000637061"/>
    </source>
</evidence>
<reference evidence="1" key="1">
    <citation type="submission" date="2020-12" db="EMBL/GenBank/DDBJ databases">
        <title>Enhanced detection system for hospital associated transmission using whole genome sequencing surveillance.</title>
        <authorList>
            <person name="Harrison L.H."/>
            <person name="Van Tyne D."/>
            <person name="Marsh J.W."/>
            <person name="Griffith M.P."/>
            <person name="Snyder D.J."/>
            <person name="Cooper V.S."/>
            <person name="Mustapha M."/>
        </authorList>
    </citation>
    <scope>NUCLEOTIDE SEQUENCE</scope>
    <source>
        <strain evidence="1">PSB00042</strain>
    </source>
</reference>
<dbReference type="EMBL" id="JAEHTE010000023">
    <property type="protein sequence ID" value="MBI6885799.1"/>
    <property type="molecule type" value="Genomic_DNA"/>
</dbReference>
<organism evidence="1 2">
    <name type="scientific">Pseudomonas putida</name>
    <name type="common">Arthrobacter siderocapsulatus</name>
    <dbReference type="NCBI Taxonomy" id="303"/>
    <lineage>
        <taxon>Bacteria</taxon>
        <taxon>Pseudomonadati</taxon>
        <taxon>Pseudomonadota</taxon>
        <taxon>Gammaproteobacteria</taxon>
        <taxon>Pseudomonadales</taxon>
        <taxon>Pseudomonadaceae</taxon>
        <taxon>Pseudomonas</taxon>
    </lineage>
</organism>
<dbReference type="Proteomes" id="UP000637061">
    <property type="component" value="Unassembled WGS sequence"/>
</dbReference>
<evidence type="ECO:0000313" key="1">
    <source>
        <dbReference type="EMBL" id="MBI6885799.1"/>
    </source>
</evidence>
<sequence>MSFIAECLAGRASINDIDDAVDDWHEGRAGEGLELREHLGMSADEYSIWATKPSALAGIVEARRQGFELQIRTTSGGIPK</sequence>
<dbReference type="AlphaFoldDB" id="A0A8I1EIG4"/>
<proteinExistence type="predicted"/>
<gene>
    <name evidence="1" type="ORF">JEU22_17980</name>
</gene>